<sequence length="188" mass="20764">MKYNIVNGWLINLDTETLYHLATGKEVKVGEFQFKLLCVLIQNAGTLCQKDYLLETVWDDRIVGLNSLTNAIHALRTFLGDDGKSQSVIKTVPGKGYVLNLQCCGVQPSDDVSHESEVLAPPSSPLGNPGANREEDGKRSPNARRTGKVHYAIVKNLIVHSLLVTTGFQLLNAIGFMVWFMFNISLDC</sequence>
<dbReference type="SMART" id="SM00862">
    <property type="entry name" value="Trans_reg_C"/>
    <property type="match status" value="1"/>
</dbReference>
<evidence type="ECO:0000256" key="1">
    <source>
        <dbReference type="ARBA" id="ARBA00023125"/>
    </source>
</evidence>
<proteinExistence type="predicted"/>
<keyword evidence="1 2" id="KW-0238">DNA-binding</keyword>
<evidence type="ECO:0000313" key="6">
    <source>
        <dbReference type="EMBL" id="MDK9366381.1"/>
    </source>
</evidence>
<keyword evidence="4" id="KW-0812">Transmembrane</keyword>
<keyword evidence="7" id="KW-1185">Reference proteome</keyword>
<evidence type="ECO:0000256" key="2">
    <source>
        <dbReference type="PROSITE-ProRule" id="PRU01091"/>
    </source>
</evidence>
<evidence type="ECO:0000259" key="5">
    <source>
        <dbReference type="PROSITE" id="PS51755"/>
    </source>
</evidence>
<comment type="caution">
    <text evidence="6">The sequence shown here is derived from an EMBL/GenBank/DDBJ whole genome shotgun (WGS) entry which is preliminary data.</text>
</comment>
<dbReference type="InterPro" id="IPR001867">
    <property type="entry name" value="OmpR/PhoB-type_DNA-bd"/>
</dbReference>
<gene>
    <name evidence="6" type="ORF">QQF32_24600</name>
</gene>
<feature type="DNA-binding region" description="OmpR/PhoB-type" evidence="2">
    <location>
        <begin position="1"/>
        <end position="101"/>
    </location>
</feature>
<evidence type="ECO:0000256" key="3">
    <source>
        <dbReference type="SAM" id="MobiDB-lite"/>
    </source>
</evidence>
<feature type="domain" description="OmpR/PhoB-type" evidence="5">
    <location>
        <begin position="1"/>
        <end position="101"/>
    </location>
</feature>
<dbReference type="Gene3D" id="1.10.10.10">
    <property type="entry name" value="Winged helix-like DNA-binding domain superfamily/Winged helix DNA-binding domain"/>
    <property type="match status" value="1"/>
</dbReference>
<protein>
    <submittedName>
        <fullName evidence="6">Winged helix-turn-helix domain-containing protein</fullName>
    </submittedName>
</protein>
<dbReference type="CDD" id="cd00383">
    <property type="entry name" value="trans_reg_C"/>
    <property type="match status" value="1"/>
</dbReference>
<dbReference type="GO" id="GO:0003677">
    <property type="term" value="F:DNA binding"/>
    <property type="evidence" value="ECO:0007669"/>
    <property type="project" value="UniProtKB-UniRule"/>
</dbReference>
<dbReference type="GO" id="GO:0006355">
    <property type="term" value="P:regulation of DNA-templated transcription"/>
    <property type="evidence" value="ECO:0007669"/>
    <property type="project" value="InterPro"/>
</dbReference>
<dbReference type="InterPro" id="IPR036388">
    <property type="entry name" value="WH-like_DNA-bd_sf"/>
</dbReference>
<dbReference type="Pfam" id="PF00486">
    <property type="entry name" value="Trans_reg_C"/>
    <property type="match status" value="1"/>
</dbReference>
<accession>A0AAP4FZ16</accession>
<dbReference type="SUPFAM" id="SSF46894">
    <property type="entry name" value="C-terminal effector domain of the bipartite response regulators"/>
    <property type="match status" value="1"/>
</dbReference>
<evidence type="ECO:0000256" key="4">
    <source>
        <dbReference type="SAM" id="Phobius"/>
    </source>
</evidence>
<feature type="region of interest" description="Disordered" evidence="3">
    <location>
        <begin position="110"/>
        <end position="143"/>
    </location>
</feature>
<evidence type="ECO:0000313" key="7">
    <source>
        <dbReference type="Proteomes" id="UP001223214"/>
    </source>
</evidence>
<feature type="transmembrane region" description="Helical" evidence="4">
    <location>
        <begin position="157"/>
        <end position="182"/>
    </location>
</feature>
<organism evidence="6 7">
    <name type="scientific">Lelliottia wanjuensis</name>
    <dbReference type="NCBI Taxonomy" id="3050585"/>
    <lineage>
        <taxon>Bacteria</taxon>
        <taxon>Pseudomonadati</taxon>
        <taxon>Pseudomonadota</taxon>
        <taxon>Gammaproteobacteria</taxon>
        <taxon>Enterobacterales</taxon>
        <taxon>Enterobacteriaceae</taxon>
        <taxon>Lelliottia</taxon>
    </lineage>
</organism>
<dbReference type="InterPro" id="IPR016032">
    <property type="entry name" value="Sig_transdc_resp-reg_C-effctor"/>
</dbReference>
<keyword evidence="4" id="KW-1133">Transmembrane helix</keyword>
<reference evidence="6 7" key="1">
    <citation type="submission" date="2023-06" db="EMBL/GenBank/DDBJ databases">
        <title>Identification and characterization of antibiotic-resistant Gram-negative bacteria.</title>
        <authorList>
            <person name="Cho G.-S."/>
            <person name="Lee J."/>
            <person name="Tai E."/>
            <person name="Jeong S."/>
            <person name="Kim I."/>
            <person name="Kim B.-E."/>
            <person name="Jeong M.-I."/>
            <person name="Oh K.-K."/>
            <person name="Franz C.M.A.P."/>
        </authorList>
    </citation>
    <scope>NUCLEOTIDE SEQUENCE [LARGE SCALE GENOMIC DNA]</scope>
    <source>
        <strain evidence="6 7">V106_12</strain>
    </source>
</reference>
<dbReference type="RefSeq" id="WP_285148790.1">
    <property type="nucleotide sequence ID" value="NZ_JASSOM010000094.1"/>
</dbReference>
<name>A0AAP4FZ16_9ENTR</name>
<keyword evidence="4" id="KW-0472">Membrane</keyword>
<dbReference type="GO" id="GO:0000160">
    <property type="term" value="P:phosphorelay signal transduction system"/>
    <property type="evidence" value="ECO:0007669"/>
    <property type="project" value="InterPro"/>
</dbReference>
<dbReference type="Proteomes" id="UP001223214">
    <property type="component" value="Unassembled WGS sequence"/>
</dbReference>
<dbReference type="PROSITE" id="PS51755">
    <property type="entry name" value="OMPR_PHOB"/>
    <property type="match status" value="1"/>
</dbReference>
<dbReference type="AlphaFoldDB" id="A0AAP4FZ16"/>
<dbReference type="EMBL" id="JASSOM010000094">
    <property type="protein sequence ID" value="MDK9366381.1"/>
    <property type="molecule type" value="Genomic_DNA"/>
</dbReference>